<dbReference type="AlphaFoldDB" id="A0A1H3C4J3"/>
<dbReference type="PANTHER" id="PTHR21499:SF3">
    <property type="entry name" value="ASPARTOKINASE"/>
    <property type="match status" value="1"/>
</dbReference>
<evidence type="ECO:0000256" key="6">
    <source>
        <dbReference type="ARBA" id="ARBA00022840"/>
    </source>
</evidence>
<dbReference type="InterPro" id="IPR001048">
    <property type="entry name" value="Asp/Glu/Uridylate_kinase"/>
</dbReference>
<evidence type="ECO:0000313" key="10">
    <source>
        <dbReference type="Proteomes" id="UP000198534"/>
    </source>
</evidence>
<dbReference type="GO" id="GO:0009090">
    <property type="term" value="P:homoserine biosynthetic process"/>
    <property type="evidence" value="ECO:0007669"/>
    <property type="project" value="TreeGrafter"/>
</dbReference>
<dbReference type="Gene3D" id="3.40.1160.10">
    <property type="entry name" value="Acetylglutamate kinase-like"/>
    <property type="match status" value="1"/>
</dbReference>
<comment type="similarity">
    <text evidence="1">Belongs to the aspartokinase family.</text>
</comment>
<feature type="domain" description="Aspartate/glutamate/uridylate kinase" evidence="8">
    <location>
        <begin position="3"/>
        <end position="230"/>
    </location>
</feature>
<keyword evidence="10" id="KW-1185">Reference proteome</keyword>
<evidence type="ECO:0000313" key="9">
    <source>
        <dbReference type="EMBL" id="SDX48995.1"/>
    </source>
</evidence>
<keyword evidence="6" id="KW-0067">ATP-binding</keyword>
<dbReference type="GO" id="GO:0005524">
    <property type="term" value="F:ATP binding"/>
    <property type="evidence" value="ECO:0007669"/>
    <property type="project" value="UniProtKB-KW"/>
</dbReference>
<dbReference type="SUPFAM" id="SSF53633">
    <property type="entry name" value="Carbamate kinase-like"/>
    <property type="match status" value="1"/>
</dbReference>
<evidence type="ECO:0000256" key="5">
    <source>
        <dbReference type="ARBA" id="ARBA00022777"/>
    </source>
</evidence>
<dbReference type="RefSeq" id="WP_091742744.1">
    <property type="nucleotide sequence ID" value="NZ_FNNQ01000020.1"/>
</dbReference>
<dbReference type="Pfam" id="PF00696">
    <property type="entry name" value="AA_kinase"/>
    <property type="match status" value="1"/>
</dbReference>
<dbReference type="EC" id="2.7.2.4" evidence="2"/>
<dbReference type="PANTHER" id="PTHR21499">
    <property type="entry name" value="ASPARTATE KINASE"/>
    <property type="match status" value="1"/>
</dbReference>
<dbReference type="OrthoDB" id="9799110at2"/>
<dbReference type="GO" id="GO:0004072">
    <property type="term" value="F:aspartate kinase activity"/>
    <property type="evidence" value="ECO:0007669"/>
    <property type="project" value="UniProtKB-EC"/>
</dbReference>
<proteinExistence type="inferred from homology"/>
<keyword evidence="5 9" id="KW-0418">Kinase</keyword>
<keyword evidence="3" id="KW-0808">Transferase</keyword>
<evidence type="ECO:0000256" key="2">
    <source>
        <dbReference type="ARBA" id="ARBA00013059"/>
    </source>
</evidence>
<dbReference type="GO" id="GO:0009089">
    <property type="term" value="P:lysine biosynthetic process via diaminopimelate"/>
    <property type="evidence" value="ECO:0007669"/>
    <property type="project" value="TreeGrafter"/>
</dbReference>
<comment type="catalytic activity">
    <reaction evidence="7">
        <text>L-aspartate + ATP = 4-phospho-L-aspartate + ADP</text>
        <dbReference type="Rhea" id="RHEA:23776"/>
        <dbReference type="ChEBI" id="CHEBI:29991"/>
        <dbReference type="ChEBI" id="CHEBI:30616"/>
        <dbReference type="ChEBI" id="CHEBI:57535"/>
        <dbReference type="ChEBI" id="CHEBI:456216"/>
        <dbReference type="EC" id="2.7.2.4"/>
    </reaction>
</comment>
<evidence type="ECO:0000259" key="8">
    <source>
        <dbReference type="Pfam" id="PF00696"/>
    </source>
</evidence>
<name>A0A1H3C4J3_9BACL</name>
<keyword evidence="4" id="KW-0547">Nucleotide-binding</keyword>
<evidence type="ECO:0000256" key="7">
    <source>
        <dbReference type="ARBA" id="ARBA00047872"/>
    </source>
</evidence>
<dbReference type="STRING" id="1048340.SAMN05444487_1204"/>
<evidence type="ECO:0000256" key="1">
    <source>
        <dbReference type="ARBA" id="ARBA00010122"/>
    </source>
</evidence>
<gene>
    <name evidence="9" type="ORF">SAMN05444487_1204</name>
</gene>
<organism evidence="9 10">
    <name type="scientific">Marininema mesophilum</name>
    <dbReference type="NCBI Taxonomy" id="1048340"/>
    <lineage>
        <taxon>Bacteria</taxon>
        <taxon>Bacillati</taxon>
        <taxon>Bacillota</taxon>
        <taxon>Bacilli</taxon>
        <taxon>Bacillales</taxon>
        <taxon>Thermoactinomycetaceae</taxon>
        <taxon>Marininema</taxon>
    </lineage>
</organism>
<dbReference type="GO" id="GO:0005829">
    <property type="term" value="C:cytosol"/>
    <property type="evidence" value="ECO:0007669"/>
    <property type="project" value="TreeGrafter"/>
</dbReference>
<dbReference type="EMBL" id="FNNQ01000020">
    <property type="protein sequence ID" value="SDX48995.1"/>
    <property type="molecule type" value="Genomic_DNA"/>
</dbReference>
<evidence type="ECO:0000256" key="4">
    <source>
        <dbReference type="ARBA" id="ARBA00022741"/>
    </source>
</evidence>
<protein>
    <recommendedName>
        <fullName evidence="2">aspartate kinase</fullName>
        <ecNumber evidence="2">2.7.2.4</ecNumber>
    </recommendedName>
</protein>
<accession>A0A1H3C4J3</accession>
<sequence length="341" mass="37172">MSIQILKFGGTALLNQQRRSNAISQVKRALSMGITPVIVVSAMGRYGNPYSTDSLVQLLNQPSDANYTLIASCGEVISASLFSNLLEQEGIPSKCITGLDSGVYTTNSKTASSILYVDPSHIQYHIQQGMIPVVAGFQGSSVYGEITTLSRGGSDTTAAALGHALHAQEIILYTDVPGIMTADPDIVKDAKIVTHLSYEAALLLASKGARVLHPEAVNWASKYQTPIKVTSFDNQTTDEGTFIGTLTNPCDKKITYSLTSKPFNKESSTVSIVIDPLSESVFFSNFLKKVLHQNHIYSLSCTHGSIEFQILTRLEKSIVSFLHEIIDKECIYHSHQHPLYI</sequence>
<evidence type="ECO:0000256" key="3">
    <source>
        <dbReference type="ARBA" id="ARBA00022679"/>
    </source>
</evidence>
<reference evidence="9 10" key="1">
    <citation type="submission" date="2016-10" db="EMBL/GenBank/DDBJ databases">
        <authorList>
            <person name="de Groot N.N."/>
        </authorList>
    </citation>
    <scope>NUCLEOTIDE SEQUENCE [LARGE SCALE GENOMIC DNA]</scope>
    <source>
        <strain evidence="9 10">DSM 45610</strain>
    </source>
</reference>
<dbReference type="InterPro" id="IPR036393">
    <property type="entry name" value="AceGlu_kinase-like_sf"/>
</dbReference>
<dbReference type="Proteomes" id="UP000198534">
    <property type="component" value="Unassembled WGS sequence"/>
</dbReference>